<feature type="region of interest" description="Disordered" evidence="1">
    <location>
        <begin position="41"/>
        <end position="81"/>
    </location>
</feature>
<feature type="compositionally biased region" description="Polar residues" evidence="1">
    <location>
        <begin position="121"/>
        <end position="130"/>
    </location>
</feature>
<sequence length="130" mass="12996">MGTSSAGSGRPGLAALAAGAAIGLAAAAAAALLERLRRIPVQPGSRADVPDPGPAGSVPISARKDPNLPDWRQGMPGTPGTVTVEVSSLDAGTGGPRRTWVVHNGPQWQSRPGELMVPPNQAGTNPGTPL</sequence>
<gene>
    <name evidence="2" type="ORF">N9A08_10375</name>
</gene>
<dbReference type="EMBL" id="CP106856">
    <property type="protein sequence ID" value="UYB35039.1"/>
    <property type="molecule type" value="Genomic_DNA"/>
</dbReference>
<keyword evidence="3" id="KW-1185">Reference proteome</keyword>
<evidence type="ECO:0000313" key="3">
    <source>
        <dbReference type="Proteomes" id="UP001063368"/>
    </source>
</evidence>
<evidence type="ECO:0000256" key="1">
    <source>
        <dbReference type="SAM" id="MobiDB-lite"/>
    </source>
</evidence>
<protein>
    <submittedName>
        <fullName evidence="2">Uncharacterized protein</fullName>
    </submittedName>
</protein>
<reference evidence="2" key="1">
    <citation type="submission" date="2022-09" db="EMBL/GenBank/DDBJ databases">
        <authorList>
            <person name="Li D."/>
            <person name="Cheng J."/>
            <person name="Li Y."/>
        </authorList>
    </citation>
    <scope>NUCLEOTIDE SEQUENCE</scope>
    <source>
        <strain evidence="2">DL</strain>
    </source>
</reference>
<dbReference type="RefSeq" id="WP_263127106.1">
    <property type="nucleotide sequence ID" value="NZ_CP106856.1"/>
</dbReference>
<proteinExistence type="predicted"/>
<evidence type="ECO:0000313" key="2">
    <source>
        <dbReference type="EMBL" id="UYB35039.1"/>
    </source>
</evidence>
<feature type="region of interest" description="Disordered" evidence="1">
    <location>
        <begin position="105"/>
        <end position="130"/>
    </location>
</feature>
<dbReference type="Proteomes" id="UP001063368">
    <property type="component" value="Chromosome"/>
</dbReference>
<organism evidence="2 3">
    <name type="scientific">Arthrobacter koreensis</name>
    <dbReference type="NCBI Taxonomy" id="199136"/>
    <lineage>
        <taxon>Bacteria</taxon>
        <taxon>Bacillati</taxon>
        <taxon>Actinomycetota</taxon>
        <taxon>Actinomycetes</taxon>
        <taxon>Micrococcales</taxon>
        <taxon>Micrococcaceae</taxon>
        <taxon>Arthrobacter</taxon>
    </lineage>
</organism>
<name>A0ABY6FQK6_9MICC</name>
<accession>A0ABY6FQK6</accession>